<evidence type="ECO:0000313" key="3">
    <source>
        <dbReference type="Proteomes" id="UP000039865"/>
    </source>
</evidence>
<reference evidence="2 3" key="1">
    <citation type="submission" date="2014-06" db="EMBL/GenBank/DDBJ databases">
        <authorList>
            <person name="Swart Estienne"/>
        </authorList>
    </citation>
    <scope>NUCLEOTIDE SEQUENCE [LARGE SCALE GENOMIC DNA]</scope>
    <source>
        <strain evidence="2 3">130c</strain>
    </source>
</reference>
<sequence length="285" mass="34302">MDSSVQKLYINLKPQLPDIEINLFSKGLSLFKENKKDALIEFSRIYKEQQEQENYQNALQAQIYIIKIQVWFTNYLNVKKLLETYQESISKLKDKIANEKFRELEYFRVHMLYKSGYYFKVLETLKEMVAWNHLKFNRVLDVKSKIQLARVYFELGNHYESKKLFQAIKTQIKTEGQLQNNQNLWLSFYIVKSKYLLSLRLFKKFAKYVLRMYDCLDQDKQVQKKQLQKFFSLSNLITYIEPKLKKEKEAQKVGKTDLQEIYNSSKLLIFSSKQSQNFVTMVRMQ</sequence>
<gene>
    <name evidence="2" type="primary">Contig16563.g17637</name>
    <name evidence="2" type="ORF">STYLEM_17676</name>
</gene>
<organism evidence="2 3">
    <name type="scientific">Stylonychia lemnae</name>
    <name type="common">Ciliate</name>
    <dbReference type="NCBI Taxonomy" id="5949"/>
    <lineage>
        <taxon>Eukaryota</taxon>
        <taxon>Sar</taxon>
        <taxon>Alveolata</taxon>
        <taxon>Ciliophora</taxon>
        <taxon>Intramacronucleata</taxon>
        <taxon>Spirotrichea</taxon>
        <taxon>Stichotrichia</taxon>
        <taxon>Sporadotrichida</taxon>
        <taxon>Oxytrichidae</taxon>
        <taxon>Stylonychinae</taxon>
        <taxon>Stylonychia</taxon>
    </lineage>
</organism>
<protein>
    <submittedName>
        <fullName evidence="2">Uncharacterized protein</fullName>
    </submittedName>
</protein>
<evidence type="ECO:0000313" key="2">
    <source>
        <dbReference type="EMBL" id="CDW88554.1"/>
    </source>
</evidence>
<dbReference type="Proteomes" id="UP000039865">
    <property type="component" value="Unassembled WGS sequence"/>
</dbReference>
<accession>A0A078B228</accession>
<feature type="coiled-coil region" evidence="1">
    <location>
        <begin position="75"/>
        <end position="102"/>
    </location>
</feature>
<dbReference type="AlphaFoldDB" id="A0A078B228"/>
<dbReference type="EMBL" id="CCKQ01016695">
    <property type="protein sequence ID" value="CDW88554.1"/>
    <property type="molecule type" value="Genomic_DNA"/>
</dbReference>
<evidence type="ECO:0000256" key="1">
    <source>
        <dbReference type="SAM" id="Coils"/>
    </source>
</evidence>
<name>A0A078B228_STYLE</name>
<keyword evidence="3" id="KW-1185">Reference proteome</keyword>
<dbReference type="InParanoid" id="A0A078B228"/>
<keyword evidence="1" id="KW-0175">Coiled coil</keyword>
<proteinExistence type="predicted"/>